<evidence type="ECO:0008006" key="4">
    <source>
        <dbReference type="Google" id="ProtNLM"/>
    </source>
</evidence>
<dbReference type="EMBL" id="CCAZ020000001">
    <property type="protein sequence ID" value="CEG08792.1"/>
    <property type="molecule type" value="Genomic_DNA"/>
</dbReference>
<gene>
    <name evidence="2" type="ORF">BN961_02211</name>
</gene>
<evidence type="ECO:0000313" key="2">
    <source>
        <dbReference type="EMBL" id="CEG08792.1"/>
    </source>
</evidence>
<keyword evidence="3" id="KW-1185">Reference proteome</keyword>
<dbReference type="SUPFAM" id="SSF143744">
    <property type="entry name" value="GlcG-like"/>
    <property type="match status" value="1"/>
</dbReference>
<dbReference type="Gene3D" id="3.30.450.150">
    <property type="entry name" value="Haem-degrading domain"/>
    <property type="match status" value="1"/>
</dbReference>
<dbReference type="AlphaFoldDB" id="A0A090MRE7"/>
<sequence length="168" mass="17493">MRVVLRSLVCAVSCVAAVSTAARAEEATVTYKSLTPEVALEAAQAALKQCRTDGYQVSVAVVDRFGETQVLLRDRFAGLPANQTAVDKAWTSVGFRADTSQLAASVKDGTLDPRLATRPRIAMLGGALKIEAAGTLLGAIGVSGAPGGDKDEKCARAGLDAIRDKLDF</sequence>
<dbReference type="STRING" id="1035.BN961_02211"/>
<keyword evidence="1" id="KW-0732">Signal</keyword>
<dbReference type="InterPro" id="IPR038084">
    <property type="entry name" value="PduO/GlcC-like_sf"/>
</dbReference>
<evidence type="ECO:0000313" key="3">
    <source>
        <dbReference type="Proteomes" id="UP000035762"/>
    </source>
</evidence>
<evidence type="ECO:0000256" key="1">
    <source>
        <dbReference type="SAM" id="SignalP"/>
    </source>
</evidence>
<feature type="chain" id="PRO_5001860752" description="Heme-binding protein" evidence="1">
    <location>
        <begin position="25"/>
        <end position="168"/>
    </location>
</feature>
<reference evidence="2 3" key="1">
    <citation type="journal article" date="2014" name="Genome Announc.">
        <title>Genome Sequence of Afipia felis Strain 76713, Isolated in Hospital Water Using an Amoeba Co-Culture Procedure.</title>
        <authorList>
            <person name="Benamar S."/>
            <person name="La Scola B."/>
            <person name="Croce O."/>
        </authorList>
    </citation>
    <scope>NUCLEOTIDE SEQUENCE [LARGE SCALE GENOMIC DNA]</scope>
    <source>
        <strain evidence="2 3">76713</strain>
    </source>
</reference>
<protein>
    <recommendedName>
        <fullName evidence="4">Heme-binding protein</fullName>
    </recommendedName>
</protein>
<feature type="signal peptide" evidence="1">
    <location>
        <begin position="1"/>
        <end position="24"/>
    </location>
</feature>
<accession>A0A090MRE7</accession>
<dbReference type="PANTHER" id="PTHR34309">
    <property type="entry name" value="SLR1406 PROTEIN"/>
    <property type="match status" value="1"/>
</dbReference>
<dbReference type="InterPro" id="IPR005624">
    <property type="entry name" value="PduO/GlcC-like"/>
</dbReference>
<name>A0A090MRE7_AFIFE</name>
<dbReference type="Proteomes" id="UP000035762">
    <property type="component" value="Unassembled WGS sequence"/>
</dbReference>
<proteinExistence type="predicted"/>
<dbReference type="Pfam" id="PF03928">
    <property type="entry name" value="HbpS-like"/>
    <property type="match status" value="1"/>
</dbReference>
<comment type="caution">
    <text evidence="2">The sequence shown here is derived from an EMBL/GenBank/DDBJ whole genome shotgun (WGS) entry which is preliminary data.</text>
</comment>
<dbReference type="PANTHER" id="PTHR34309:SF10">
    <property type="entry name" value="SLR1406 PROTEIN"/>
    <property type="match status" value="1"/>
</dbReference>
<dbReference type="InterPro" id="IPR052517">
    <property type="entry name" value="GlcG_carb_metab_protein"/>
</dbReference>
<dbReference type="RefSeq" id="WP_048757034.1">
    <property type="nucleotide sequence ID" value="NZ_CCAZ020000001.1"/>
</dbReference>
<dbReference type="OrthoDB" id="5786851at2"/>
<organism evidence="2 3">
    <name type="scientific">Afipia felis</name>
    <name type="common">Cat scratch disease bacillus</name>
    <dbReference type="NCBI Taxonomy" id="1035"/>
    <lineage>
        <taxon>Bacteria</taxon>
        <taxon>Pseudomonadati</taxon>
        <taxon>Pseudomonadota</taxon>
        <taxon>Alphaproteobacteria</taxon>
        <taxon>Hyphomicrobiales</taxon>
        <taxon>Nitrobacteraceae</taxon>
        <taxon>Afipia</taxon>
    </lineage>
</organism>